<dbReference type="AlphaFoldDB" id="A0AAD4T4E5"/>
<organism evidence="1 2">
    <name type="scientific">Papaver atlanticum</name>
    <dbReference type="NCBI Taxonomy" id="357466"/>
    <lineage>
        <taxon>Eukaryota</taxon>
        <taxon>Viridiplantae</taxon>
        <taxon>Streptophyta</taxon>
        <taxon>Embryophyta</taxon>
        <taxon>Tracheophyta</taxon>
        <taxon>Spermatophyta</taxon>
        <taxon>Magnoliopsida</taxon>
        <taxon>Ranunculales</taxon>
        <taxon>Papaveraceae</taxon>
        <taxon>Papaveroideae</taxon>
        <taxon>Papaver</taxon>
    </lineage>
</organism>
<evidence type="ECO:0000313" key="1">
    <source>
        <dbReference type="EMBL" id="KAI3936384.1"/>
    </source>
</evidence>
<gene>
    <name evidence="1" type="ORF">MKW98_000658</name>
</gene>
<comment type="caution">
    <text evidence="1">The sequence shown here is derived from an EMBL/GenBank/DDBJ whole genome shotgun (WGS) entry which is preliminary data.</text>
</comment>
<reference evidence="1" key="1">
    <citation type="submission" date="2022-04" db="EMBL/GenBank/DDBJ databases">
        <title>A functionally conserved STORR gene fusion in Papaver species that diverged 16.8 million years ago.</title>
        <authorList>
            <person name="Catania T."/>
        </authorList>
    </citation>
    <scope>NUCLEOTIDE SEQUENCE</scope>
    <source>
        <strain evidence="1">S-188037</strain>
    </source>
</reference>
<protein>
    <submittedName>
        <fullName evidence="1">Uncharacterized protein</fullName>
    </submittedName>
</protein>
<evidence type="ECO:0000313" key="2">
    <source>
        <dbReference type="Proteomes" id="UP001202328"/>
    </source>
</evidence>
<keyword evidence="2" id="KW-1185">Reference proteome</keyword>
<sequence length="98" mass="10817">MRDDWDGSAQYKEQLEAKQIHKQESVMVVGRGGARKKITWTILGATALMELMIAAGNEVPQLKLVACGLADKAKDPVVDIVEGDVDNQSYVLQYVKEL</sequence>
<dbReference type="EMBL" id="JAJJMB010005965">
    <property type="protein sequence ID" value="KAI3936384.1"/>
    <property type="molecule type" value="Genomic_DNA"/>
</dbReference>
<name>A0AAD4T4E5_9MAGN</name>
<proteinExistence type="predicted"/>
<accession>A0AAD4T4E5</accession>
<dbReference type="Proteomes" id="UP001202328">
    <property type="component" value="Unassembled WGS sequence"/>
</dbReference>